<gene>
    <name evidence="1" type="ORF">LX32DRAFT_431749</name>
</gene>
<reference evidence="1" key="1">
    <citation type="submission" date="2021-06" db="EMBL/GenBank/DDBJ databases">
        <title>Comparative genomics, transcriptomics and evolutionary studies reveal genomic signatures of adaptation to plant cell wall in hemibiotrophic fungi.</title>
        <authorList>
            <consortium name="DOE Joint Genome Institute"/>
            <person name="Baroncelli R."/>
            <person name="Diaz J.F."/>
            <person name="Benocci T."/>
            <person name="Peng M."/>
            <person name="Battaglia E."/>
            <person name="Haridas S."/>
            <person name="Andreopoulos W."/>
            <person name="Labutti K."/>
            <person name="Pangilinan J."/>
            <person name="Floch G.L."/>
            <person name="Makela M.R."/>
            <person name="Henrissat B."/>
            <person name="Grigoriev I.V."/>
            <person name="Crouch J.A."/>
            <person name="De Vries R.P."/>
            <person name="Sukno S.A."/>
            <person name="Thon M.R."/>
        </authorList>
    </citation>
    <scope>NUCLEOTIDE SEQUENCE</scope>
    <source>
        <strain evidence="1">MAFF235873</strain>
    </source>
</reference>
<keyword evidence="2" id="KW-1185">Reference proteome</keyword>
<evidence type="ECO:0000313" key="1">
    <source>
        <dbReference type="EMBL" id="KAK2027738.1"/>
    </source>
</evidence>
<comment type="caution">
    <text evidence="1">The sequence shown here is derived from an EMBL/GenBank/DDBJ whole genome shotgun (WGS) entry which is preliminary data.</text>
</comment>
<evidence type="ECO:0000313" key="2">
    <source>
        <dbReference type="Proteomes" id="UP001232148"/>
    </source>
</evidence>
<name>A0AAD9HFE4_9PEZI</name>
<dbReference type="AlphaFoldDB" id="A0AAD9HFE4"/>
<protein>
    <submittedName>
        <fullName evidence="1">Uncharacterized protein</fullName>
    </submittedName>
</protein>
<dbReference type="EMBL" id="MU842890">
    <property type="protein sequence ID" value="KAK2027738.1"/>
    <property type="molecule type" value="Genomic_DNA"/>
</dbReference>
<proteinExistence type="predicted"/>
<accession>A0AAD9HFE4</accession>
<organism evidence="1 2">
    <name type="scientific">Colletotrichum zoysiae</name>
    <dbReference type="NCBI Taxonomy" id="1216348"/>
    <lineage>
        <taxon>Eukaryota</taxon>
        <taxon>Fungi</taxon>
        <taxon>Dikarya</taxon>
        <taxon>Ascomycota</taxon>
        <taxon>Pezizomycotina</taxon>
        <taxon>Sordariomycetes</taxon>
        <taxon>Hypocreomycetidae</taxon>
        <taxon>Glomerellales</taxon>
        <taxon>Glomerellaceae</taxon>
        <taxon>Colletotrichum</taxon>
        <taxon>Colletotrichum graminicola species complex</taxon>
    </lineage>
</organism>
<sequence length="188" mass="20957">MCALPGGVRAACASDGRSWRCVRIYIVSRWKCHRYSLRWYPVRSFLHPRQFRLSGVGTGWASHVCVEGLLGEEQDKVVVVQAGMAWKGAAGTFPASLDACPVHHPPWPCFPLSLSPLFCVLHPPAPVRPVFGWPPRSRCEVWIRVSGVLSGSCQCSYSAAMYCTVMYCTPWVSGPLLKLRWSPEPERP</sequence>
<dbReference type="Proteomes" id="UP001232148">
    <property type="component" value="Unassembled WGS sequence"/>
</dbReference>